<dbReference type="OrthoDB" id="3247158at2759"/>
<evidence type="ECO:0000256" key="4">
    <source>
        <dbReference type="PROSITE-ProRule" id="PRU00723"/>
    </source>
</evidence>
<keyword evidence="3 4" id="KW-0862">Zinc</keyword>
<feature type="compositionally biased region" description="Polar residues" evidence="5">
    <location>
        <begin position="277"/>
        <end position="295"/>
    </location>
</feature>
<comment type="caution">
    <text evidence="7">The sequence shown here is derived from an EMBL/GenBank/DDBJ whole genome shotgun (WGS) entry which is preliminary data.</text>
</comment>
<dbReference type="Gene3D" id="4.10.1000.10">
    <property type="entry name" value="Zinc finger, CCCH-type"/>
    <property type="match status" value="1"/>
</dbReference>
<feature type="region of interest" description="Disordered" evidence="5">
    <location>
        <begin position="1"/>
        <end position="41"/>
    </location>
</feature>
<dbReference type="PROSITE" id="PS50103">
    <property type="entry name" value="ZF_C3H1"/>
    <property type="match status" value="1"/>
</dbReference>
<evidence type="ECO:0000256" key="5">
    <source>
        <dbReference type="SAM" id="MobiDB-lite"/>
    </source>
</evidence>
<feature type="region of interest" description="Disordered" evidence="5">
    <location>
        <begin position="198"/>
        <end position="239"/>
    </location>
</feature>
<evidence type="ECO:0000313" key="10">
    <source>
        <dbReference type="Proteomes" id="UP001152797"/>
    </source>
</evidence>
<dbReference type="InterPro" id="IPR000571">
    <property type="entry name" value="Znf_CCCH"/>
</dbReference>
<reference evidence="7" key="1">
    <citation type="submission" date="2022-10" db="EMBL/GenBank/DDBJ databases">
        <authorList>
            <person name="Chen Y."/>
            <person name="Dougan E. K."/>
            <person name="Chan C."/>
            <person name="Rhodes N."/>
            <person name="Thang M."/>
        </authorList>
    </citation>
    <scope>NUCLEOTIDE SEQUENCE</scope>
</reference>
<organism evidence="7">
    <name type="scientific">Cladocopium goreaui</name>
    <dbReference type="NCBI Taxonomy" id="2562237"/>
    <lineage>
        <taxon>Eukaryota</taxon>
        <taxon>Sar</taxon>
        <taxon>Alveolata</taxon>
        <taxon>Dinophyceae</taxon>
        <taxon>Suessiales</taxon>
        <taxon>Symbiodiniaceae</taxon>
        <taxon>Cladocopium</taxon>
    </lineage>
</organism>
<protein>
    <submittedName>
        <fullName evidence="9">C3H1-type domain-containing protein</fullName>
    </submittedName>
</protein>
<dbReference type="EMBL" id="CAMXCT020006653">
    <property type="protein sequence ID" value="CAL1171105.1"/>
    <property type="molecule type" value="Genomic_DNA"/>
</dbReference>
<dbReference type="AlphaFoldDB" id="A0A9P1GMT0"/>
<dbReference type="SMART" id="SM00356">
    <property type="entry name" value="ZnF_C3H1"/>
    <property type="match status" value="1"/>
</dbReference>
<keyword evidence="2 4" id="KW-0863">Zinc-finger</keyword>
<feature type="compositionally biased region" description="Low complexity" evidence="5">
    <location>
        <begin position="205"/>
        <end position="217"/>
    </location>
</feature>
<feature type="compositionally biased region" description="Basic and acidic residues" evidence="5">
    <location>
        <begin position="327"/>
        <end position="365"/>
    </location>
</feature>
<feature type="region of interest" description="Disordered" evidence="5">
    <location>
        <begin position="327"/>
        <end position="394"/>
    </location>
</feature>
<evidence type="ECO:0000313" key="9">
    <source>
        <dbReference type="EMBL" id="CAL4805042.1"/>
    </source>
</evidence>
<sequence>MSSPTGTPAMPSVPDWAHPTPSPSLMVRMPDPKAWQAPHFGSMMNGKAMTQHAQPEQNSESLRALLSQVCAPFVQGMLNAVEQLVEKEVERQVKQLRQQDQLSAMHWPHRRLSREQQQQQQQQHLQQAQLQAQQQQRAGFGNTCENMPFGTVFESIGGGQGEADSMRGNVAAVPLPEESSEDEAEAEGEQRGQFQVLFGGKVPASCSRSSSRSGRSTSSEDPKPPGFGASAMGQRAAQGEGDPLYLQWSSQGQTVGERPALTPTVSPVPPHLAPSIQGMNASNSAVPMDGSQSPESPAGQAKSAVVCRHWKSKGWCRLGDECKFAHPEHKCGAGLTKKADKEKGPPGSRADDGPNQDKKEKLDKPKGKKKSKDIGSKEVPRTSPALTPGLVNPN</sequence>
<dbReference type="EMBL" id="CAMXCT010006653">
    <property type="protein sequence ID" value="CAI4017730.1"/>
    <property type="molecule type" value="Genomic_DNA"/>
</dbReference>
<feature type="domain" description="C3H1-type" evidence="6">
    <location>
        <begin position="301"/>
        <end position="329"/>
    </location>
</feature>
<evidence type="ECO:0000259" key="6">
    <source>
        <dbReference type="PROSITE" id="PS50103"/>
    </source>
</evidence>
<name>A0A9P1GMT0_9DINO</name>
<keyword evidence="1 4" id="KW-0479">Metal-binding</keyword>
<feature type="region of interest" description="Disordered" evidence="5">
    <location>
        <begin position="252"/>
        <end position="304"/>
    </location>
</feature>
<dbReference type="SUPFAM" id="SSF90229">
    <property type="entry name" value="CCCH zinc finger"/>
    <property type="match status" value="1"/>
</dbReference>
<dbReference type="Pfam" id="PF00642">
    <property type="entry name" value="zf-CCCH"/>
    <property type="match status" value="1"/>
</dbReference>
<feature type="zinc finger region" description="C3H1-type" evidence="4">
    <location>
        <begin position="301"/>
        <end position="329"/>
    </location>
</feature>
<evidence type="ECO:0000313" key="7">
    <source>
        <dbReference type="EMBL" id="CAI4017730.1"/>
    </source>
</evidence>
<feature type="region of interest" description="Disordered" evidence="5">
    <location>
        <begin position="108"/>
        <end position="143"/>
    </location>
</feature>
<feature type="compositionally biased region" description="Low complexity" evidence="5">
    <location>
        <begin position="116"/>
        <end position="136"/>
    </location>
</feature>
<dbReference type="GO" id="GO:0008270">
    <property type="term" value="F:zinc ion binding"/>
    <property type="evidence" value="ECO:0007669"/>
    <property type="project" value="UniProtKB-KW"/>
</dbReference>
<reference evidence="8" key="2">
    <citation type="submission" date="2024-04" db="EMBL/GenBank/DDBJ databases">
        <authorList>
            <person name="Chen Y."/>
            <person name="Shah S."/>
            <person name="Dougan E. K."/>
            <person name="Thang M."/>
            <person name="Chan C."/>
        </authorList>
    </citation>
    <scope>NUCLEOTIDE SEQUENCE [LARGE SCALE GENOMIC DNA]</scope>
</reference>
<dbReference type="Proteomes" id="UP001152797">
    <property type="component" value="Unassembled WGS sequence"/>
</dbReference>
<evidence type="ECO:0000256" key="3">
    <source>
        <dbReference type="ARBA" id="ARBA00022833"/>
    </source>
</evidence>
<proteinExistence type="predicted"/>
<dbReference type="InterPro" id="IPR036855">
    <property type="entry name" value="Znf_CCCH_sf"/>
</dbReference>
<evidence type="ECO:0000256" key="1">
    <source>
        <dbReference type="ARBA" id="ARBA00022723"/>
    </source>
</evidence>
<dbReference type="EMBL" id="CAMXCT030006653">
    <property type="protein sequence ID" value="CAL4805042.1"/>
    <property type="molecule type" value="Genomic_DNA"/>
</dbReference>
<keyword evidence="10" id="KW-1185">Reference proteome</keyword>
<accession>A0A9P1GMT0</accession>
<evidence type="ECO:0000313" key="8">
    <source>
        <dbReference type="EMBL" id="CAL1171105.1"/>
    </source>
</evidence>
<evidence type="ECO:0000256" key="2">
    <source>
        <dbReference type="ARBA" id="ARBA00022771"/>
    </source>
</evidence>
<gene>
    <name evidence="7" type="ORF">C1SCF055_LOCUS42350</name>
</gene>